<evidence type="ECO:0000259" key="7">
    <source>
        <dbReference type="PROSITE" id="PS50850"/>
    </source>
</evidence>
<feature type="transmembrane region" description="Helical" evidence="6">
    <location>
        <begin position="76"/>
        <end position="95"/>
    </location>
</feature>
<evidence type="ECO:0000313" key="9">
    <source>
        <dbReference type="Proteomes" id="UP000705983"/>
    </source>
</evidence>
<dbReference type="Proteomes" id="UP000705983">
    <property type="component" value="Unassembled WGS sequence"/>
</dbReference>
<evidence type="ECO:0000313" key="8">
    <source>
        <dbReference type="EMBL" id="MBM9434016.1"/>
    </source>
</evidence>
<feature type="transmembrane region" description="Helical" evidence="6">
    <location>
        <begin position="246"/>
        <end position="266"/>
    </location>
</feature>
<evidence type="ECO:0000256" key="2">
    <source>
        <dbReference type="ARBA" id="ARBA00022475"/>
    </source>
</evidence>
<name>A0ABS2TH83_9ACTO</name>
<dbReference type="Gene3D" id="1.20.1720.10">
    <property type="entry name" value="Multidrug resistance protein D"/>
    <property type="match status" value="1"/>
</dbReference>
<feature type="transmembrane region" description="Helical" evidence="6">
    <location>
        <begin position="165"/>
        <end position="183"/>
    </location>
</feature>
<feature type="transmembrane region" description="Helical" evidence="6">
    <location>
        <begin position="44"/>
        <end position="64"/>
    </location>
</feature>
<dbReference type="InterPro" id="IPR020846">
    <property type="entry name" value="MFS_dom"/>
</dbReference>
<keyword evidence="4 6" id="KW-1133">Transmembrane helix</keyword>
<dbReference type="EMBL" id="JAFFJS010000006">
    <property type="protein sequence ID" value="MBM9434016.1"/>
    <property type="molecule type" value="Genomic_DNA"/>
</dbReference>
<dbReference type="SUPFAM" id="SSF103473">
    <property type="entry name" value="MFS general substrate transporter"/>
    <property type="match status" value="1"/>
</dbReference>
<evidence type="ECO:0000256" key="3">
    <source>
        <dbReference type="ARBA" id="ARBA00022692"/>
    </source>
</evidence>
<comment type="subcellular location">
    <subcellularLocation>
        <location evidence="1">Cell membrane</location>
        <topology evidence="1">Multi-pass membrane protein</topology>
    </subcellularLocation>
</comment>
<dbReference type="InterPro" id="IPR011701">
    <property type="entry name" value="MFS"/>
</dbReference>
<dbReference type="CDD" id="cd17325">
    <property type="entry name" value="MFS_MdtG_SLC18_like"/>
    <property type="match status" value="1"/>
</dbReference>
<feature type="transmembrane region" description="Helical" evidence="6">
    <location>
        <begin position="12"/>
        <end position="32"/>
    </location>
</feature>
<keyword evidence="5 6" id="KW-0472">Membrane</keyword>
<feature type="transmembrane region" description="Helical" evidence="6">
    <location>
        <begin position="300"/>
        <end position="316"/>
    </location>
</feature>
<dbReference type="PROSITE" id="PS50850">
    <property type="entry name" value="MFS"/>
    <property type="match status" value="1"/>
</dbReference>
<feature type="transmembrane region" description="Helical" evidence="6">
    <location>
        <begin position="101"/>
        <end position="125"/>
    </location>
</feature>
<sequence length="396" mass="41393">MKRTGEMPREIWVLVAAALAVALGYGIVAPIIPQFARSFDVSVMAASALTSVFAGMRLVFATPGGKLIDMFGERKMYMTGLLIVALSSAASGFAQSYSQLLVLRGIGGIGSIVFSVSAMSLIIKLSPPGQRGRASSLYGSAFLLGNILGPSLGSLLAVWGMRLPFFIYAGTLMVSFVVILIWLPEPDRTHDADDVAAEPMTVREAVSSPTYRAVLVTGFSHAWTNMGVRLTMIPLATGVAMGYGEWVSGAALTAGALGTALALLVAGSWSDRYGRMRVIVPGLVLSGAMTMIFGNLDNPAILVAVAFVTGLGAGLIQPGEQGAVADVLDGRAGGKVVSTFQMAGDLGQIIGPLLAGFIADRLGYSYAFALSGAILILAVIAWIPARTDSYRGYRRD</sequence>
<proteinExistence type="predicted"/>
<keyword evidence="3 6" id="KW-0812">Transmembrane</keyword>
<feature type="domain" description="Major facilitator superfamily (MFS) profile" evidence="7">
    <location>
        <begin position="10"/>
        <end position="390"/>
    </location>
</feature>
<dbReference type="RefSeq" id="WP_204736361.1">
    <property type="nucleotide sequence ID" value="NZ_JACEXG010000006.1"/>
</dbReference>
<dbReference type="PRINTS" id="PR01035">
    <property type="entry name" value="TCRTETA"/>
</dbReference>
<dbReference type="InterPro" id="IPR050189">
    <property type="entry name" value="MFS_Efflux_Transporters"/>
</dbReference>
<organism evidence="8 9">
    <name type="scientific">Flaviflexus equikiangi</name>
    <dbReference type="NCBI Taxonomy" id="2758573"/>
    <lineage>
        <taxon>Bacteria</taxon>
        <taxon>Bacillati</taxon>
        <taxon>Actinomycetota</taxon>
        <taxon>Actinomycetes</taxon>
        <taxon>Actinomycetales</taxon>
        <taxon>Actinomycetaceae</taxon>
        <taxon>Flaviflexus</taxon>
    </lineage>
</organism>
<evidence type="ECO:0000256" key="1">
    <source>
        <dbReference type="ARBA" id="ARBA00004651"/>
    </source>
</evidence>
<accession>A0ABS2TH83</accession>
<dbReference type="PANTHER" id="PTHR43124">
    <property type="entry name" value="PURINE EFFLUX PUMP PBUE"/>
    <property type="match status" value="1"/>
</dbReference>
<gene>
    <name evidence="8" type="ORF">JVW63_09950</name>
</gene>
<evidence type="ECO:0000256" key="6">
    <source>
        <dbReference type="SAM" id="Phobius"/>
    </source>
</evidence>
<protein>
    <submittedName>
        <fullName evidence="8">MFS transporter</fullName>
    </submittedName>
</protein>
<keyword evidence="9" id="KW-1185">Reference proteome</keyword>
<evidence type="ECO:0000256" key="5">
    <source>
        <dbReference type="ARBA" id="ARBA00023136"/>
    </source>
</evidence>
<feature type="transmembrane region" description="Helical" evidence="6">
    <location>
        <begin position="137"/>
        <end position="159"/>
    </location>
</feature>
<reference evidence="9" key="1">
    <citation type="submission" date="2021-02" db="EMBL/GenBank/DDBJ databases">
        <title>Leucobacter sp. CX169.</title>
        <authorList>
            <person name="Cheng Y."/>
        </authorList>
    </citation>
    <scope>NUCLEOTIDE SEQUENCE [LARGE SCALE GENOMIC DNA]</scope>
    <source>
        <strain evidence="9">JY899</strain>
    </source>
</reference>
<dbReference type="PANTHER" id="PTHR43124:SF3">
    <property type="entry name" value="CHLORAMPHENICOL EFFLUX PUMP RV0191"/>
    <property type="match status" value="1"/>
</dbReference>
<dbReference type="InterPro" id="IPR036259">
    <property type="entry name" value="MFS_trans_sf"/>
</dbReference>
<dbReference type="Gene3D" id="1.20.1250.20">
    <property type="entry name" value="MFS general substrate transporter like domains"/>
    <property type="match status" value="1"/>
</dbReference>
<dbReference type="InterPro" id="IPR001958">
    <property type="entry name" value="Tet-R_TetA/multi-R_MdtG-like"/>
</dbReference>
<feature type="transmembrane region" description="Helical" evidence="6">
    <location>
        <begin position="364"/>
        <end position="385"/>
    </location>
</feature>
<comment type="caution">
    <text evidence="8">The sequence shown here is derived from an EMBL/GenBank/DDBJ whole genome shotgun (WGS) entry which is preliminary data.</text>
</comment>
<keyword evidence="2" id="KW-1003">Cell membrane</keyword>
<dbReference type="Pfam" id="PF07690">
    <property type="entry name" value="MFS_1"/>
    <property type="match status" value="1"/>
</dbReference>
<evidence type="ECO:0000256" key="4">
    <source>
        <dbReference type="ARBA" id="ARBA00022989"/>
    </source>
</evidence>